<feature type="compositionally biased region" description="Acidic residues" evidence="1">
    <location>
        <begin position="267"/>
        <end position="277"/>
    </location>
</feature>
<gene>
    <name evidence="4" type="ORF">GCM10009066_08160</name>
</gene>
<feature type="compositionally biased region" description="Acidic residues" evidence="1">
    <location>
        <begin position="187"/>
        <end position="203"/>
    </location>
</feature>
<keyword evidence="2" id="KW-1133">Transmembrane helix</keyword>
<accession>A0AAV3S6N9</accession>
<evidence type="ECO:0000259" key="3">
    <source>
        <dbReference type="Pfam" id="PF23600"/>
    </source>
</evidence>
<keyword evidence="5" id="KW-1185">Reference proteome</keyword>
<dbReference type="Proteomes" id="UP001500837">
    <property type="component" value="Unassembled WGS sequence"/>
</dbReference>
<feature type="transmembrane region" description="Helical" evidence="2">
    <location>
        <begin position="71"/>
        <end position="90"/>
    </location>
</feature>
<reference evidence="4 5" key="1">
    <citation type="journal article" date="2019" name="Int. J. Syst. Evol. Microbiol.">
        <title>The Global Catalogue of Microorganisms (GCM) 10K type strain sequencing project: providing services to taxonomists for standard genome sequencing and annotation.</title>
        <authorList>
            <consortium name="The Broad Institute Genomics Platform"/>
            <consortium name="The Broad Institute Genome Sequencing Center for Infectious Disease"/>
            <person name="Wu L."/>
            <person name="Ma J."/>
        </authorList>
    </citation>
    <scope>NUCLEOTIDE SEQUENCE [LARGE SCALE GENOMIC DNA]</scope>
    <source>
        <strain evidence="4 5">JCM 16330</strain>
    </source>
</reference>
<organism evidence="4 5">
    <name type="scientific">Halarchaeum salinum</name>
    <dbReference type="NCBI Taxonomy" id="489912"/>
    <lineage>
        <taxon>Archaea</taxon>
        <taxon>Methanobacteriati</taxon>
        <taxon>Methanobacteriota</taxon>
        <taxon>Stenosarchaea group</taxon>
        <taxon>Halobacteria</taxon>
        <taxon>Halobacteriales</taxon>
        <taxon>Halobacteriaceae</taxon>
    </lineage>
</organism>
<feature type="domain" description="Cell division protein A N-terminal" evidence="3">
    <location>
        <begin position="12"/>
        <end position="161"/>
    </location>
</feature>
<protein>
    <recommendedName>
        <fullName evidence="3">Cell division protein A N-terminal domain-containing protein</fullName>
    </recommendedName>
</protein>
<name>A0AAV3S6N9_9EURY</name>
<evidence type="ECO:0000313" key="4">
    <source>
        <dbReference type="EMBL" id="GAA0296025.1"/>
    </source>
</evidence>
<proteinExistence type="predicted"/>
<dbReference type="InterPro" id="IPR055563">
    <property type="entry name" value="CdpA_N"/>
</dbReference>
<feature type="transmembrane region" description="Helical" evidence="2">
    <location>
        <begin position="97"/>
        <end position="115"/>
    </location>
</feature>
<dbReference type="AlphaFoldDB" id="A0AAV3S6N9"/>
<feature type="compositionally biased region" description="Gly residues" evidence="1">
    <location>
        <begin position="168"/>
        <end position="183"/>
    </location>
</feature>
<keyword evidence="2" id="KW-0812">Transmembrane</keyword>
<dbReference type="RefSeq" id="WP_211312919.1">
    <property type="nucleotide sequence ID" value="NZ_BAAABL010000034.1"/>
</dbReference>
<dbReference type="Pfam" id="PF23600">
    <property type="entry name" value="CdpA_N"/>
    <property type="match status" value="1"/>
</dbReference>
<feature type="transmembrane region" description="Helical" evidence="2">
    <location>
        <begin position="28"/>
        <end position="51"/>
    </location>
</feature>
<feature type="compositionally biased region" description="Polar residues" evidence="1">
    <location>
        <begin position="217"/>
        <end position="228"/>
    </location>
</feature>
<feature type="transmembrane region" description="Helical" evidence="2">
    <location>
        <begin position="135"/>
        <end position="154"/>
    </location>
</feature>
<comment type="caution">
    <text evidence="4">The sequence shown here is derived from an EMBL/GenBank/DDBJ whole genome shotgun (WGS) entry which is preliminary data.</text>
</comment>
<dbReference type="EMBL" id="BAAABL010000034">
    <property type="protein sequence ID" value="GAA0296025.1"/>
    <property type="molecule type" value="Genomic_DNA"/>
</dbReference>
<evidence type="ECO:0000313" key="5">
    <source>
        <dbReference type="Proteomes" id="UP001500837"/>
    </source>
</evidence>
<feature type="compositionally biased region" description="Polar residues" evidence="1">
    <location>
        <begin position="237"/>
        <end position="252"/>
    </location>
</feature>
<sequence length="312" mass="32684">MESETTERVTDELVRVYRRYLGEPERLADVYVGFGLFFAGVTLGVIGAVVFGWSSTIAASVYFHWQLREVAGALALVGLPTFLLSIPVLLPVDRRAMYAAGLGSLVCLVGVGVFVASYPQHWNVQGTADYSTTGVLVYSVGLVVLVGAGGAGLVTDRIERARQSGSTAAGGGGSGDGSIGGGAASAEGDETVSDEAVERDIEEAMSSSELSWGGVEKTSTTRLNLSSGTEDEEVERSNLTPDNANVSRSSGADDQVAALQKLRGNEEPAEETGEGADDQVAALQELRKKQQAEEVATADDGVVDRVRSLFGR</sequence>
<evidence type="ECO:0000256" key="1">
    <source>
        <dbReference type="SAM" id="MobiDB-lite"/>
    </source>
</evidence>
<evidence type="ECO:0000256" key="2">
    <source>
        <dbReference type="SAM" id="Phobius"/>
    </source>
</evidence>
<keyword evidence="2" id="KW-0472">Membrane</keyword>
<feature type="region of interest" description="Disordered" evidence="1">
    <location>
        <begin position="164"/>
        <end position="278"/>
    </location>
</feature>